<protein>
    <submittedName>
        <fullName evidence="6">Uncharacterized protein</fullName>
    </submittedName>
</protein>
<sequence>MRTATTEDMYQYEKPTAMDRQLDVLQCHADGGLLLGASSLTGQYWFGSIWFYQRPELAPGVDGCTAGVQLEAGLGDARWVDSTHVLVGLDTGGIAVWRLEDDFHTFVLSQSAPGHDGVVTSTAVASDRQRAVTAAQDRCIKIWDLSITSLIYSAKAHNSLISCVDSHPSEPDLFLSCAQDDRILLWDKRKPKPASILKKSPLEHTATCLRWQPGQAHKFAVGSESGQLAMLDIRAGVDNFRTASPHDRPVYNLQFCAEKPSLLASVGEDCRTVVTSVLEDDDMKQIYSNTSHQDFVHGLTWPSYSRLYTCGWDSQVLCHNIDACTSVALGQRSAASNTQADNGAEDAAVKSAVLTNGDISDHIGDGDSSLKATYSQAVKTAQEISAEG</sequence>
<dbReference type="AlphaFoldDB" id="A0A433U9W2"/>
<dbReference type="PROSITE" id="PS50294">
    <property type="entry name" value="WD_REPEATS_REGION"/>
    <property type="match status" value="1"/>
</dbReference>
<dbReference type="InterPro" id="IPR019775">
    <property type="entry name" value="WD40_repeat_CS"/>
</dbReference>
<proteinExistence type="predicted"/>
<feature type="repeat" description="WD" evidence="5">
    <location>
        <begin position="112"/>
        <end position="153"/>
    </location>
</feature>
<dbReference type="GO" id="GO:0007309">
    <property type="term" value="P:oocyte axis specification"/>
    <property type="evidence" value="ECO:0007669"/>
    <property type="project" value="TreeGrafter"/>
</dbReference>
<feature type="repeat" description="WD" evidence="5">
    <location>
        <begin position="154"/>
        <end position="187"/>
    </location>
</feature>
<dbReference type="SUPFAM" id="SSF50978">
    <property type="entry name" value="WD40 repeat-like"/>
    <property type="match status" value="1"/>
</dbReference>
<dbReference type="OrthoDB" id="10260946at2759"/>
<keyword evidence="4" id="KW-0677">Repeat</keyword>
<dbReference type="PROSITE" id="PS50082">
    <property type="entry name" value="WD_REPEATS_2"/>
    <property type="match status" value="2"/>
</dbReference>
<dbReference type="InterPro" id="IPR036322">
    <property type="entry name" value="WD40_repeat_dom_sf"/>
</dbReference>
<dbReference type="PANTHER" id="PTHR46853:SF1">
    <property type="entry name" value="METHYLOSOME PROTEIN 50"/>
    <property type="match status" value="1"/>
</dbReference>
<dbReference type="PANTHER" id="PTHR46853">
    <property type="entry name" value="METHYLOSOME PROTEIN 50"/>
    <property type="match status" value="1"/>
</dbReference>
<evidence type="ECO:0000256" key="5">
    <source>
        <dbReference type="PROSITE-ProRule" id="PRU00221"/>
    </source>
</evidence>
<keyword evidence="3 5" id="KW-0853">WD repeat</keyword>
<dbReference type="GO" id="GO:0034709">
    <property type="term" value="C:methylosome"/>
    <property type="evidence" value="ECO:0007669"/>
    <property type="project" value="TreeGrafter"/>
</dbReference>
<dbReference type="SMART" id="SM00320">
    <property type="entry name" value="WD40"/>
    <property type="match status" value="5"/>
</dbReference>
<dbReference type="InterPro" id="IPR052139">
    <property type="entry name" value="Methylosome_Comp_WDR77"/>
</dbReference>
<accession>A0A433U9W2</accession>
<reference evidence="6 7" key="1">
    <citation type="submission" date="2019-01" db="EMBL/GenBank/DDBJ databases">
        <title>A draft genome assembly of the solar-powered sea slug Elysia chlorotica.</title>
        <authorList>
            <person name="Cai H."/>
            <person name="Li Q."/>
            <person name="Fang X."/>
            <person name="Li J."/>
            <person name="Curtis N.E."/>
            <person name="Altenburger A."/>
            <person name="Shibata T."/>
            <person name="Feng M."/>
            <person name="Maeda T."/>
            <person name="Schwartz J.A."/>
            <person name="Shigenobu S."/>
            <person name="Lundholm N."/>
            <person name="Nishiyama T."/>
            <person name="Yang H."/>
            <person name="Hasebe M."/>
            <person name="Li S."/>
            <person name="Pierce S.K."/>
            <person name="Wang J."/>
        </authorList>
    </citation>
    <scope>NUCLEOTIDE SEQUENCE [LARGE SCALE GENOMIC DNA]</scope>
    <source>
        <strain evidence="6">EC2010</strain>
        <tissue evidence="6">Whole organism of an adult</tissue>
    </source>
</reference>
<dbReference type="EMBL" id="RQTK01000028">
    <property type="protein sequence ID" value="RUS90600.1"/>
    <property type="molecule type" value="Genomic_DNA"/>
</dbReference>
<organism evidence="6 7">
    <name type="scientific">Elysia chlorotica</name>
    <name type="common">Eastern emerald elysia</name>
    <name type="synonym">Sea slug</name>
    <dbReference type="NCBI Taxonomy" id="188477"/>
    <lineage>
        <taxon>Eukaryota</taxon>
        <taxon>Metazoa</taxon>
        <taxon>Spiralia</taxon>
        <taxon>Lophotrochozoa</taxon>
        <taxon>Mollusca</taxon>
        <taxon>Gastropoda</taxon>
        <taxon>Heterobranchia</taxon>
        <taxon>Euthyneura</taxon>
        <taxon>Panpulmonata</taxon>
        <taxon>Sacoglossa</taxon>
        <taxon>Placobranchoidea</taxon>
        <taxon>Plakobranchidae</taxon>
        <taxon>Elysia</taxon>
    </lineage>
</organism>
<evidence type="ECO:0000313" key="7">
    <source>
        <dbReference type="Proteomes" id="UP000271974"/>
    </source>
</evidence>
<dbReference type="Proteomes" id="UP000271974">
    <property type="component" value="Unassembled WGS sequence"/>
</dbReference>
<dbReference type="Gene3D" id="2.130.10.10">
    <property type="entry name" value="YVTN repeat-like/Quinoprotein amine dehydrogenase"/>
    <property type="match status" value="1"/>
</dbReference>
<dbReference type="STRING" id="188477.A0A433U9W2"/>
<keyword evidence="2" id="KW-0963">Cytoplasm</keyword>
<dbReference type="PROSITE" id="PS00678">
    <property type="entry name" value="WD_REPEATS_1"/>
    <property type="match status" value="1"/>
</dbReference>
<comment type="caution">
    <text evidence="6">The sequence shown here is derived from an EMBL/GenBank/DDBJ whole genome shotgun (WGS) entry which is preliminary data.</text>
</comment>
<evidence type="ECO:0000256" key="4">
    <source>
        <dbReference type="ARBA" id="ARBA00022737"/>
    </source>
</evidence>
<comment type="subcellular location">
    <subcellularLocation>
        <location evidence="1">Cytoplasm</location>
    </subcellularLocation>
</comment>
<evidence type="ECO:0000313" key="6">
    <source>
        <dbReference type="EMBL" id="RUS90600.1"/>
    </source>
</evidence>
<evidence type="ECO:0000256" key="1">
    <source>
        <dbReference type="ARBA" id="ARBA00004496"/>
    </source>
</evidence>
<dbReference type="InterPro" id="IPR015943">
    <property type="entry name" value="WD40/YVTN_repeat-like_dom_sf"/>
</dbReference>
<dbReference type="InterPro" id="IPR001680">
    <property type="entry name" value="WD40_rpt"/>
</dbReference>
<evidence type="ECO:0000256" key="2">
    <source>
        <dbReference type="ARBA" id="ARBA00022490"/>
    </source>
</evidence>
<gene>
    <name evidence="6" type="ORF">EGW08_001597</name>
</gene>
<dbReference type="Pfam" id="PF00400">
    <property type="entry name" value="WD40"/>
    <property type="match status" value="2"/>
</dbReference>
<evidence type="ECO:0000256" key="3">
    <source>
        <dbReference type="ARBA" id="ARBA00022574"/>
    </source>
</evidence>
<name>A0A433U9W2_ELYCH</name>
<keyword evidence="7" id="KW-1185">Reference proteome</keyword>